<dbReference type="PANTHER" id="PTHR44846:SF1">
    <property type="entry name" value="MANNOSYL-D-GLYCERATE TRANSPORT_METABOLISM SYSTEM REPRESSOR MNGR-RELATED"/>
    <property type="match status" value="1"/>
</dbReference>
<dbReference type="Pfam" id="PF07702">
    <property type="entry name" value="UTRA"/>
    <property type="match status" value="1"/>
</dbReference>
<sequence length="246" mass="27580">MNRLLDRSSSVPLYSQIKEILIHEMRDIDKVSELVLTENTLMKRFQVSRAPIRQALKEMEDEGYVVRHRAKGTFPVRRLNVSLPPAMELGGISKYLAEQGLKSNSRIVGLERVEAPEEVTEALGLGKSAKMLHLKRVIFVKGTPLAWVSSYLYTPPDFFPEIEELERLGSVFGLIERKLGLKFTKGTQNIWASGANEEEAEALELSVGTPVLVAETTMYTDDGQPGGWRRAVHRAEDFKYSFGLGG</sequence>
<evidence type="ECO:0000313" key="5">
    <source>
        <dbReference type="EMBL" id="TCK02950.1"/>
    </source>
</evidence>
<name>A0A4R1G8Q6_9GAMM</name>
<keyword evidence="6" id="KW-1185">Reference proteome</keyword>
<dbReference type="SUPFAM" id="SSF64288">
    <property type="entry name" value="Chorismate lyase-like"/>
    <property type="match status" value="1"/>
</dbReference>
<evidence type="ECO:0000259" key="4">
    <source>
        <dbReference type="PROSITE" id="PS50949"/>
    </source>
</evidence>
<dbReference type="InterPro" id="IPR011663">
    <property type="entry name" value="UTRA"/>
</dbReference>
<keyword evidence="1" id="KW-0805">Transcription regulation</keyword>
<reference evidence="5 6" key="1">
    <citation type="submission" date="2019-03" db="EMBL/GenBank/DDBJ databases">
        <title>Genomic Encyclopedia of Archaeal and Bacterial Type Strains, Phase II (KMG-II): from individual species to whole genera.</title>
        <authorList>
            <person name="Goeker M."/>
        </authorList>
    </citation>
    <scope>NUCLEOTIDE SEQUENCE [LARGE SCALE GENOMIC DNA]</scope>
    <source>
        <strain evidence="5 6">DSM 27697</strain>
    </source>
</reference>
<dbReference type="Gene3D" id="1.10.10.10">
    <property type="entry name" value="Winged helix-like DNA-binding domain superfamily/Winged helix DNA-binding domain"/>
    <property type="match status" value="1"/>
</dbReference>
<dbReference type="AlphaFoldDB" id="A0A4R1G8Q6"/>
<evidence type="ECO:0000256" key="1">
    <source>
        <dbReference type="ARBA" id="ARBA00023015"/>
    </source>
</evidence>
<protein>
    <submittedName>
        <fullName evidence="5">GntR family transcriptional regulator</fullName>
    </submittedName>
</protein>
<dbReference type="Gene3D" id="3.40.1410.10">
    <property type="entry name" value="Chorismate lyase-like"/>
    <property type="match status" value="1"/>
</dbReference>
<dbReference type="CDD" id="cd07377">
    <property type="entry name" value="WHTH_GntR"/>
    <property type="match status" value="1"/>
</dbReference>
<evidence type="ECO:0000313" key="6">
    <source>
        <dbReference type="Proteomes" id="UP000294546"/>
    </source>
</evidence>
<evidence type="ECO:0000256" key="2">
    <source>
        <dbReference type="ARBA" id="ARBA00023125"/>
    </source>
</evidence>
<dbReference type="SUPFAM" id="SSF46785">
    <property type="entry name" value="Winged helix' DNA-binding domain"/>
    <property type="match status" value="1"/>
</dbReference>
<dbReference type="InterPro" id="IPR028978">
    <property type="entry name" value="Chorismate_lyase_/UTRA_dom_sf"/>
</dbReference>
<dbReference type="SMART" id="SM00866">
    <property type="entry name" value="UTRA"/>
    <property type="match status" value="1"/>
</dbReference>
<dbReference type="Proteomes" id="UP000294546">
    <property type="component" value="Unassembled WGS sequence"/>
</dbReference>
<evidence type="ECO:0000256" key="3">
    <source>
        <dbReference type="ARBA" id="ARBA00023163"/>
    </source>
</evidence>
<dbReference type="RefSeq" id="WP_165900364.1">
    <property type="nucleotide sequence ID" value="NZ_SMFU01000013.1"/>
</dbReference>
<dbReference type="GO" id="GO:0045892">
    <property type="term" value="P:negative regulation of DNA-templated transcription"/>
    <property type="evidence" value="ECO:0007669"/>
    <property type="project" value="TreeGrafter"/>
</dbReference>
<keyword evidence="3" id="KW-0804">Transcription</keyword>
<gene>
    <name evidence="5" type="ORF">CLV83_4003</name>
</gene>
<feature type="domain" description="HTH gntR-type" evidence="4">
    <location>
        <begin position="11"/>
        <end position="78"/>
    </location>
</feature>
<dbReference type="PRINTS" id="PR00035">
    <property type="entry name" value="HTHGNTR"/>
</dbReference>
<dbReference type="InterPro" id="IPR036390">
    <property type="entry name" value="WH_DNA-bd_sf"/>
</dbReference>
<dbReference type="GO" id="GO:0003700">
    <property type="term" value="F:DNA-binding transcription factor activity"/>
    <property type="evidence" value="ECO:0007669"/>
    <property type="project" value="InterPro"/>
</dbReference>
<comment type="caution">
    <text evidence="5">The sequence shown here is derived from an EMBL/GenBank/DDBJ whole genome shotgun (WGS) entry which is preliminary data.</text>
</comment>
<proteinExistence type="predicted"/>
<dbReference type="PROSITE" id="PS50949">
    <property type="entry name" value="HTH_GNTR"/>
    <property type="match status" value="1"/>
</dbReference>
<dbReference type="InterPro" id="IPR000524">
    <property type="entry name" value="Tscrpt_reg_HTH_GntR"/>
</dbReference>
<accession>A0A4R1G8Q6</accession>
<dbReference type="InterPro" id="IPR050679">
    <property type="entry name" value="Bact_HTH_transcr_reg"/>
</dbReference>
<dbReference type="EMBL" id="SMFU01000013">
    <property type="protein sequence ID" value="TCK02950.1"/>
    <property type="molecule type" value="Genomic_DNA"/>
</dbReference>
<dbReference type="GO" id="GO:0003677">
    <property type="term" value="F:DNA binding"/>
    <property type="evidence" value="ECO:0007669"/>
    <property type="project" value="UniProtKB-KW"/>
</dbReference>
<dbReference type="Pfam" id="PF00392">
    <property type="entry name" value="GntR"/>
    <property type="match status" value="1"/>
</dbReference>
<keyword evidence="2" id="KW-0238">DNA-binding</keyword>
<dbReference type="SMART" id="SM00345">
    <property type="entry name" value="HTH_GNTR"/>
    <property type="match status" value="1"/>
</dbReference>
<organism evidence="5 6">
    <name type="scientific">Marinobacterium mangrovicola</name>
    <dbReference type="NCBI Taxonomy" id="1476959"/>
    <lineage>
        <taxon>Bacteria</taxon>
        <taxon>Pseudomonadati</taxon>
        <taxon>Pseudomonadota</taxon>
        <taxon>Gammaproteobacteria</taxon>
        <taxon>Oceanospirillales</taxon>
        <taxon>Oceanospirillaceae</taxon>
        <taxon>Marinobacterium</taxon>
    </lineage>
</organism>
<dbReference type="PANTHER" id="PTHR44846">
    <property type="entry name" value="MANNOSYL-D-GLYCERATE TRANSPORT/METABOLISM SYSTEM REPRESSOR MNGR-RELATED"/>
    <property type="match status" value="1"/>
</dbReference>
<dbReference type="InterPro" id="IPR036388">
    <property type="entry name" value="WH-like_DNA-bd_sf"/>
</dbReference>